<reference evidence="1 2" key="1">
    <citation type="journal article" date="2006" name="Science">
        <title>The genome of black cottonwood, Populus trichocarpa (Torr. &amp; Gray).</title>
        <authorList>
            <person name="Tuskan G.A."/>
            <person name="Difazio S."/>
            <person name="Jansson S."/>
            <person name="Bohlmann J."/>
            <person name="Grigoriev I."/>
            <person name="Hellsten U."/>
            <person name="Putnam N."/>
            <person name="Ralph S."/>
            <person name="Rombauts S."/>
            <person name="Salamov A."/>
            <person name="Schein J."/>
            <person name="Sterck L."/>
            <person name="Aerts A."/>
            <person name="Bhalerao R.R."/>
            <person name="Bhalerao R.P."/>
            <person name="Blaudez D."/>
            <person name="Boerjan W."/>
            <person name="Brun A."/>
            <person name="Brunner A."/>
            <person name="Busov V."/>
            <person name="Campbell M."/>
            <person name="Carlson J."/>
            <person name="Chalot M."/>
            <person name="Chapman J."/>
            <person name="Chen G.L."/>
            <person name="Cooper D."/>
            <person name="Coutinho P.M."/>
            <person name="Couturier J."/>
            <person name="Covert S."/>
            <person name="Cronk Q."/>
            <person name="Cunningham R."/>
            <person name="Davis J."/>
            <person name="Degroeve S."/>
            <person name="Dejardin A."/>
            <person name="Depamphilis C."/>
            <person name="Detter J."/>
            <person name="Dirks B."/>
            <person name="Dubchak I."/>
            <person name="Duplessis S."/>
            <person name="Ehlting J."/>
            <person name="Ellis B."/>
            <person name="Gendler K."/>
            <person name="Goodstein D."/>
            <person name="Gribskov M."/>
            <person name="Grimwood J."/>
            <person name="Groover A."/>
            <person name="Gunter L."/>
            <person name="Hamberger B."/>
            <person name="Heinze B."/>
            <person name="Helariutta Y."/>
            <person name="Henrissat B."/>
            <person name="Holligan D."/>
            <person name="Holt R."/>
            <person name="Huang W."/>
            <person name="Islam-Faridi N."/>
            <person name="Jones S."/>
            <person name="Jones-Rhoades M."/>
            <person name="Jorgensen R."/>
            <person name="Joshi C."/>
            <person name="Kangasjarvi J."/>
            <person name="Karlsson J."/>
            <person name="Kelleher C."/>
            <person name="Kirkpatrick R."/>
            <person name="Kirst M."/>
            <person name="Kohler A."/>
            <person name="Kalluri U."/>
            <person name="Larimer F."/>
            <person name="Leebens-Mack J."/>
            <person name="Leple J.C."/>
            <person name="Locascio P."/>
            <person name="Lou Y."/>
            <person name="Lucas S."/>
            <person name="Martin F."/>
            <person name="Montanini B."/>
            <person name="Napoli C."/>
            <person name="Nelson D.R."/>
            <person name="Nelson C."/>
            <person name="Nieminen K."/>
            <person name="Nilsson O."/>
            <person name="Pereda V."/>
            <person name="Peter G."/>
            <person name="Philippe R."/>
            <person name="Pilate G."/>
            <person name="Poliakov A."/>
            <person name="Razumovskaya J."/>
            <person name="Richardson P."/>
            <person name="Rinaldi C."/>
            <person name="Ritland K."/>
            <person name="Rouze P."/>
            <person name="Ryaboy D."/>
            <person name="Schmutz J."/>
            <person name="Schrader J."/>
            <person name="Segerman B."/>
            <person name="Shin H."/>
            <person name="Siddiqui A."/>
            <person name="Sterky F."/>
            <person name="Terry A."/>
            <person name="Tsai C.J."/>
            <person name="Uberbacher E."/>
            <person name="Unneberg P."/>
            <person name="Vahala J."/>
            <person name="Wall K."/>
            <person name="Wessler S."/>
            <person name="Yang G."/>
            <person name="Yin T."/>
            <person name="Douglas C."/>
            <person name="Marra M."/>
            <person name="Sandberg G."/>
            <person name="Van de Peer Y."/>
            <person name="Rokhsar D."/>
        </authorList>
    </citation>
    <scope>NUCLEOTIDE SEQUENCE [LARGE SCALE GENOMIC DNA]</scope>
    <source>
        <strain evidence="2">cv. Nisqually</strain>
    </source>
</reference>
<sequence length="66" mass="7519">MHLLGWCSNWKAFASLVQQDLKGGLVPSIFAGASLTMYQALVIDQLGNQQQFDQWSHLVQYQKESY</sequence>
<accession>A0A2K1YHT1</accession>
<organism evidence="1 2">
    <name type="scientific">Populus trichocarpa</name>
    <name type="common">Western balsam poplar</name>
    <name type="synonym">Populus balsamifera subsp. trichocarpa</name>
    <dbReference type="NCBI Taxonomy" id="3694"/>
    <lineage>
        <taxon>Eukaryota</taxon>
        <taxon>Viridiplantae</taxon>
        <taxon>Streptophyta</taxon>
        <taxon>Embryophyta</taxon>
        <taxon>Tracheophyta</taxon>
        <taxon>Spermatophyta</taxon>
        <taxon>Magnoliopsida</taxon>
        <taxon>eudicotyledons</taxon>
        <taxon>Gunneridae</taxon>
        <taxon>Pentapetalae</taxon>
        <taxon>rosids</taxon>
        <taxon>fabids</taxon>
        <taxon>Malpighiales</taxon>
        <taxon>Salicaceae</taxon>
        <taxon>Saliceae</taxon>
        <taxon>Populus</taxon>
    </lineage>
</organism>
<dbReference type="EMBL" id="CM009300">
    <property type="protein sequence ID" value="PNT12580.1"/>
    <property type="molecule type" value="Genomic_DNA"/>
</dbReference>
<dbReference type="Proteomes" id="UP000006729">
    <property type="component" value="Chromosome 11"/>
</dbReference>
<keyword evidence="2" id="KW-1185">Reference proteome</keyword>
<protein>
    <submittedName>
        <fullName evidence="1">Uncharacterized protein</fullName>
    </submittedName>
</protein>
<evidence type="ECO:0000313" key="1">
    <source>
        <dbReference type="EMBL" id="PNT12580.1"/>
    </source>
</evidence>
<evidence type="ECO:0000313" key="2">
    <source>
        <dbReference type="Proteomes" id="UP000006729"/>
    </source>
</evidence>
<proteinExistence type="predicted"/>
<gene>
    <name evidence="1" type="ORF">POPTR_011G093100</name>
</gene>
<dbReference type="InParanoid" id="A0A2K1YHT1"/>
<name>A0A2K1YHT1_POPTR</name>
<dbReference type="AlphaFoldDB" id="A0A2K1YHT1"/>